<reference evidence="18" key="1">
    <citation type="submission" date="2020-05" db="EMBL/GenBank/DDBJ databases">
        <title>Phylogenomic resolution of chytrid fungi.</title>
        <authorList>
            <person name="Stajich J.E."/>
            <person name="Amses K."/>
            <person name="Simmons R."/>
            <person name="Seto K."/>
            <person name="Myers J."/>
            <person name="Bonds A."/>
            <person name="Quandt C.A."/>
            <person name="Barry K."/>
            <person name="Liu P."/>
            <person name="Grigoriev I."/>
            <person name="Longcore J.E."/>
            <person name="James T.Y."/>
        </authorList>
    </citation>
    <scope>NUCLEOTIDE SEQUENCE</scope>
    <source>
        <strain evidence="18">JEL0476</strain>
    </source>
</reference>
<dbReference type="GO" id="GO:0016042">
    <property type="term" value="P:lipid catabolic process"/>
    <property type="evidence" value="ECO:0007669"/>
    <property type="project" value="UniProtKB-UniRule"/>
</dbReference>
<evidence type="ECO:0000256" key="6">
    <source>
        <dbReference type="ARBA" id="ARBA00022692"/>
    </source>
</evidence>
<keyword evidence="8 14" id="KW-0442">Lipid degradation</keyword>
<dbReference type="InterPro" id="IPR001423">
    <property type="entry name" value="LysoPLipase_patatin_CS"/>
</dbReference>
<evidence type="ECO:0000259" key="16">
    <source>
        <dbReference type="PROSITE" id="PS50042"/>
    </source>
</evidence>
<dbReference type="InterPro" id="IPR056556">
    <property type="entry name" value="NTE1_P-loop_dom"/>
</dbReference>
<keyword evidence="6 15" id="KW-0812">Transmembrane</keyword>
<keyword evidence="19" id="KW-1185">Reference proteome</keyword>
<evidence type="ECO:0000256" key="7">
    <source>
        <dbReference type="ARBA" id="ARBA00022801"/>
    </source>
</evidence>
<evidence type="ECO:0000256" key="11">
    <source>
        <dbReference type="ARBA" id="ARBA00023136"/>
    </source>
</evidence>
<dbReference type="PROSITE" id="PS51635">
    <property type="entry name" value="PNPLA"/>
    <property type="match status" value="1"/>
</dbReference>
<evidence type="ECO:0000256" key="15">
    <source>
        <dbReference type="SAM" id="Phobius"/>
    </source>
</evidence>
<evidence type="ECO:0000256" key="10">
    <source>
        <dbReference type="ARBA" id="ARBA00023098"/>
    </source>
</evidence>
<evidence type="ECO:0000259" key="17">
    <source>
        <dbReference type="PROSITE" id="PS51635"/>
    </source>
</evidence>
<dbReference type="GO" id="GO:0005783">
    <property type="term" value="C:endoplasmic reticulum"/>
    <property type="evidence" value="ECO:0007669"/>
    <property type="project" value="TreeGrafter"/>
</dbReference>
<evidence type="ECO:0000313" key="19">
    <source>
        <dbReference type="Proteomes" id="UP001211065"/>
    </source>
</evidence>
<comment type="similarity">
    <text evidence="2">Belongs to the NTE family.</text>
</comment>
<protein>
    <recommendedName>
        <fullName evidence="4">Lysophospholipase NTE1</fullName>
        <ecNumber evidence="3">3.1.1.5</ecNumber>
    </recommendedName>
    <alternativeName>
        <fullName evidence="13">Intracellular phospholipase B</fullName>
    </alternativeName>
    <alternativeName>
        <fullName evidence="5">Lysophospholipase nte1</fullName>
    </alternativeName>
    <alternativeName>
        <fullName evidence="12">Neuropathy target esterase homolog</fullName>
    </alternativeName>
</protein>
<evidence type="ECO:0000256" key="5">
    <source>
        <dbReference type="ARBA" id="ARBA00019324"/>
    </source>
</evidence>
<sequence>MDNILETVTTTVLKKINPTNFISQVEDSHIHNIKRNDNSLFSYLLSLLFSTITFTFSSWTIFTLVLLLFALAYIVFRYRILTRYSRLPVNDTKGNSIGYDDLRPDIENVNNENSQSYQDFFVVAEGEIQVFVKSKNQDDEDEVEFDVEYDNKQWSGHILLNEVQSGGTVSSLFNILSVFTDGLNAETDPFEASSGATPDEQNDLFPGLRRNESNAVPSNSVQVPPLLNNNSVNLKISETNVESEVKVIYESINDFSDGDNNKTVLSEKESELKTISEKNIKCEVKEKNKSNFGYKNLHPDIVARASKDATMVVIPAEAFKKLAEKYPSAAAGIVQVILVRFQRVTFNTLYRYLGLSKELLKIEKNVNKFSNEGLPVNFMDGDWEEYLERLRERFGLHGSPSILQNHSLCSSPSNISKPLKKNFPLFSDTESTFQRPGNPIKNLHIQISQSKSTANSNSKHSVQMKENYNSDADYDDSEFEVVPNSGKQFPVKSKHFFFDDMDEDELRLKQCCFDLISKLIGFCPNITTPVNNSKSHSMRDLQRDFELNNYLINDLLNGYSPKKSQAKRRLSIDSNTEDDMSTTSSIGAGSNVSLLIEPANDLQILHYKPGDILCKEGDRVEGVYLVIDGYLEASMKSSINEMANATSFTSSKDLDNEYDSKKVRTLKKSLFIIGEGGLAGYLSALTGHPSFITLLAKTDVLVAFLPKLVLDKYVEKSPKILLTLAERLINQLSPVVLHIDIALEWGHVPSGHILCRQNEKAEDIYVVLSGRLRTILEGKNNDKLDIIPPESPKLKKKGNSKKGFFDGFDVNDGIGTSFFPVKGPSIATSYFEILQEHGQGESVGELEALTGSRRLSLLLRTTLNFIFRPGTLHAIRDSEVAVIPKNLFVALSVQHPAITVQISRIIAKKSQADNLFKNPDFLPGGLGSSSSPYSSSSTSATLASNNCNLKTVAILPVHANVPIAEFADRLQESLVLLGASVAVLNTSSVMARMGKHAFSKLGRLKLTSWLNEMEDRHRLVLYVADGGVGSPWTQRCIRQADCLMLIGLGDEDPSIGEYERLLIGMKTTARKELVLLHSERHCLPGSTSLWLKNRGWIHAHHHVQMRLKTGNSYSKVSQRNVPTLTLLRSQIFAKYYTADSQHIKKAGHSTDVHSGLRSDFARLGRRLLSKSIGLVLGGGGARGIAHVGIIQAFEEAGIPVDMVGGTSIGSFVGGLYARENDAVSIYGRAKSFSNRMSSLWRKILDITYPFTALFTGHEFNRGIWKVFLDTRIEDCWLPYFAITTNITWSRMEAHRFGYMWRYIRASMSLSGLLDGGYLNNLPADVMKVLGADTVIAVDVGSADDNSDVNYGDSLSGWWVMWCRMNPLAGIIGPDVSKIPAMAEIQSRLAYVSCVKQLETAKSIDGVLYLRPPVNHYGTLEFGKYDKIFQCGYEYGKEIVANWERDSVLEELFGIKTEADDKKGRQNRRASI</sequence>
<dbReference type="Pfam" id="PF01734">
    <property type="entry name" value="Patatin"/>
    <property type="match status" value="1"/>
</dbReference>
<dbReference type="PANTHER" id="PTHR14226">
    <property type="entry name" value="NEUROPATHY TARGET ESTERASE/SWISS CHEESE D.MELANOGASTER"/>
    <property type="match status" value="1"/>
</dbReference>
<dbReference type="SUPFAM" id="SSF52151">
    <property type="entry name" value="FabD/lysophospholipase-like"/>
    <property type="match status" value="1"/>
</dbReference>
<dbReference type="Gene3D" id="3.40.1090.10">
    <property type="entry name" value="Cytosolic phospholipase A2 catalytic domain"/>
    <property type="match status" value="1"/>
</dbReference>
<dbReference type="InterPro" id="IPR000595">
    <property type="entry name" value="cNMP-bd_dom"/>
</dbReference>
<proteinExistence type="inferred from homology"/>
<dbReference type="InterPro" id="IPR002641">
    <property type="entry name" value="PNPLA_dom"/>
</dbReference>
<evidence type="ECO:0000256" key="3">
    <source>
        <dbReference type="ARBA" id="ARBA00013274"/>
    </source>
</evidence>
<comment type="subcellular location">
    <subcellularLocation>
        <location evidence="1">Membrane</location>
    </subcellularLocation>
</comment>
<accession>A0AAD5UC72</accession>
<dbReference type="GO" id="GO:0046470">
    <property type="term" value="P:phosphatidylcholine metabolic process"/>
    <property type="evidence" value="ECO:0007669"/>
    <property type="project" value="InterPro"/>
</dbReference>
<dbReference type="InterPro" id="IPR016035">
    <property type="entry name" value="Acyl_Trfase/lysoPLipase"/>
</dbReference>
<dbReference type="PANTHER" id="PTHR14226:SF29">
    <property type="entry name" value="NEUROPATHY TARGET ESTERASE SWS"/>
    <property type="match status" value="1"/>
</dbReference>
<dbReference type="CDD" id="cd00038">
    <property type="entry name" value="CAP_ED"/>
    <property type="match status" value="2"/>
</dbReference>
<comment type="caution">
    <text evidence="18">The sequence shown here is derived from an EMBL/GenBank/DDBJ whole genome shotgun (WGS) entry which is preliminary data.</text>
</comment>
<name>A0AAD5UC72_9FUNG</name>
<evidence type="ECO:0000313" key="18">
    <source>
        <dbReference type="EMBL" id="KAJ3228458.1"/>
    </source>
</evidence>
<dbReference type="SUPFAM" id="SSF51206">
    <property type="entry name" value="cAMP-binding domain-like"/>
    <property type="match status" value="2"/>
</dbReference>
<dbReference type="EMBL" id="JADGJW010000001">
    <property type="protein sequence ID" value="KAJ3228458.1"/>
    <property type="molecule type" value="Genomic_DNA"/>
</dbReference>
<feature type="domain" description="Cyclic nucleotide-binding" evidence="16">
    <location>
        <begin position="742"/>
        <end position="784"/>
    </location>
</feature>
<feature type="short sequence motif" description="GXSXG" evidence="14">
    <location>
        <begin position="1205"/>
        <end position="1209"/>
    </location>
</feature>
<evidence type="ECO:0000256" key="9">
    <source>
        <dbReference type="ARBA" id="ARBA00022989"/>
    </source>
</evidence>
<dbReference type="InterPro" id="IPR014710">
    <property type="entry name" value="RmlC-like_jellyroll"/>
</dbReference>
<keyword evidence="7 14" id="KW-0378">Hydrolase</keyword>
<dbReference type="GO" id="GO:0004622">
    <property type="term" value="F:phosphatidylcholine lysophospholipase activity"/>
    <property type="evidence" value="ECO:0007669"/>
    <property type="project" value="UniProtKB-EC"/>
</dbReference>
<organism evidence="18 19">
    <name type="scientific">Clydaea vesicula</name>
    <dbReference type="NCBI Taxonomy" id="447962"/>
    <lineage>
        <taxon>Eukaryota</taxon>
        <taxon>Fungi</taxon>
        <taxon>Fungi incertae sedis</taxon>
        <taxon>Chytridiomycota</taxon>
        <taxon>Chytridiomycota incertae sedis</taxon>
        <taxon>Chytridiomycetes</taxon>
        <taxon>Lobulomycetales</taxon>
        <taxon>Lobulomycetaceae</taxon>
        <taxon>Clydaea</taxon>
    </lineage>
</organism>
<keyword evidence="11 15" id="KW-0472">Membrane</keyword>
<evidence type="ECO:0000256" key="12">
    <source>
        <dbReference type="ARBA" id="ARBA00032944"/>
    </source>
</evidence>
<dbReference type="PROSITE" id="PS01237">
    <property type="entry name" value="UPF0028"/>
    <property type="match status" value="1"/>
</dbReference>
<evidence type="ECO:0000256" key="1">
    <source>
        <dbReference type="ARBA" id="ARBA00004370"/>
    </source>
</evidence>
<dbReference type="Pfam" id="PF24179">
    <property type="entry name" value="NTE_Ploop"/>
    <property type="match status" value="1"/>
</dbReference>
<gene>
    <name evidence="18" type="primary">PNPLA6</name>
    <name evidence="18" type="ORF">HK099_000013</name>
</gene>
<dbReference type="InterPro" id="IPR018490">
    <property type="entry name" value="cNMP-bd_dom_sf"/>
</dbReference>
<evidence type="ECO:0000256" key="2">
    <source>
        <dbReference type="ARBA" id="ARBA00006636"/>
    </source>
</evidence>
<feature type="active site" description="Proton acceptor" evidence="14">
    <location>
        <position position="1314"/>
    </location>
</feature>
<dbReference type="EC" id="3.1.1.5" evidence="3"/>
<dbReference type="PROSITE" id="PS50042">
    <property type="entry name" value="CNMP_BINDING_3"/>
    <property type="match status" value="2"/>
</dbReference>
<dbReference type="Proteomes" id="UP001211065">
    <property type="component" value="Unassembled WGS sequence"/>
</dbReference>
<keyword evidence="9 15" id="KW-1133">Transmembrane helix</keyword>
<evidence type="ECO:0000256" key="14">
    <source>
        <dbReference type="PROSITE-ProRule" id="PRU01161"/>
    </source>
</evidence>
<evidence type="ECO:0000256" key="4">
    <source>
        <dbReference type="ARBA" id="ARBA00018317"/>
    </source>
</evidence>
<feature type="domain" description="Cyclic nucleotide-binding" evidence="16">
    <location>
        <begin position="599"/>
        <end position="731"/>
    </location>
</feature>
<evidence type="ECO:0000256" key="8">
    <source>
        <dbReference type="ARBA" id="ARBA00022963"/>
    </source>
</evidence>
<keyword evidence="10 14" id="KW-0443">Lipid metabolism</keyword>
<evidence type="ECO:0000256" key="13">
    <source>
        <dbReference type="ARBA" id="ARBA00033005"/>
    </source>
</evidence>
<feature type="short sequence motif" description="GXGXXG" evidence="14">
    <location>
        <begin position="1178"/>
        <end position="1183"/>
    </location>
</feature>
<feature type="domain" description="PNPLA" evidence="17">
    <location>
        <begin position="1174"/>
        <end position="1327"/>
    </location>
</feature>
<feature type="transmembrane region" description="Helical" evidence="15">
    <location>
        <begin position="43"/>
        <end position="76"/>
    </location>
</feature>
<dbReference type="Gene3D" id="2.60.120.10">
    <property type="entry name" value="Jelly Rolls"/>
    <property type="match status" value="2"/>
</dbReference>
<feature type="short sequence motif" description="DGA/G" evidence="14">
    <location>
        <begin position="1314"/>
        <end position="1316"/>
    </location>
</feature>
<feature type="active site" description="Nucleophile" evidence="14">
    <location>
        <position position="1207"/>
    </location>
</feature>
<dbReference type="InterPro" id="IPR050301">
    <property type="entry name" value="NTE"/>
</dbReference>
<dbReference type="GO" id="GO:0016020">
    <property type="term" value="C:membrane"/>
    <property type="evidence" value="ECO:0007669"/>
    <property type="project" value="UniProtKB-SubCell"/>
</dbReference>